<dbReference type="Pfam" id="PF00557">
    <property type="entry name" value="Peptidase_M24"/>
    <property type="match status" value="1"/>
</dbReference>
<evidence type="ECO:0000313" key="2">
    <source>
        <dbReference type="EMBL" id="KAF2761451.1"/>
    </source>
</evidence>
<reference evidence="2" key="1">
    <citation type="journal article" date="2020" name="Stud. Mycol.">
        <title>101 Dothideomycetes genomes: a test case for predicting lifestyles and emergence of pathogens.</title>
        <authorList>
            <person name="Haridas S."/>
            <person name="Albert R."/>
            <person name="Binder M."/>
            <person name="Bloem J."/>
            <person name="Labutti K."/>
            <person name="Salamov A."/>
            <person name="Andreopoulos B."/>
            <person name="Baker S."/>
            <person name="Barry K."/>
            <person name="Bills G."/>
            <person name="Bluhm B."/>
            <person name="Cannon C."/>
            <person name="Castanera R."/>
            <person name="Culley D."/>
            <person name="Daum C."/>
            <person name="Ezra D."/>
            <person name="Gonzalez J."/>
            <person name="Henrissat B."/>
            <person name="Kuo A."/>
            <person name="Liang C."/>
            <person name="Lipzen A."/>
            <person name="Lutzoni F."/>
            <person name="Magnuson J."/>
            <person name="Mondo S."/>
            <person name="Nolan M."/>
            <person name="Ohm R."/>
            <person name="Pangilinan J."/>
            <person name="Park H.-J."/>
            <person name="Ramirez L."/>
            <person name="Alfaro M."/>
            <person name="Sun H."/>
            <person name="Tritt A."/>
            <person name="Yoshinaga Y."/>
            <person name="Zwiers L.-H."/>
            <person name="Turgeon B."/>
            <person name="Goodwin S."/>
            <person name="Spatafora J."/>
            <person name="Crous P."/>
            <person name="Grigoriev I."/>
        </authorList>
    </citation>
    <scope>NUCLEOTIDE SEQUENCE</scope>
    <source>
        <strain evidence="2">CBS 121739</strain>
    </source>
</reference>
<dbReference type="GeneID" id="54484552"/>
<keyword evidence="2" id="KW-0645">Protease</keyword>
<dbReference type="CDD" id="cd01066">
    <property type="entry name" value="APP_MetAP"/>
    <property type="match status" value="1"/>
</dbReference>
<protein>
    <submittedName>
        <fullName evidence="2">Creatinase/aminopeptidase</fullName>
    </submittedName>
</protein>
<dbReference type="PANTHER" id="PTHR46112">
    <property type="entry name" value="AMINOPEPTIDASE"/>
    <property type="match status" value="1"/>
</dbReference>
<dbReference type="SUPFAM" id="SSF55920">
    <property type="entry name" value="Creatinase/aminopeptidase"/>
    <property type="match status" value="1"/>
</dbReference>
<dbReference type="InterPro" id="IPR036005">
    <property type="entry name" value="Creatinase/aminopeptidase-like"/>
</dbReference>
<dbReference type="PANTHER" id="PTHR46112:SF8">
    <property type="entry name" value="CYTOPLASMIC PEPTIDASE PEPQ-RELATED"/>
    <property type="match status" value="1"/>
</dbReference>
<accession>A0A6A6WJF0</accession>
<evidence type="ECO:0000259" key="1">
    <source>
        <dbReference type="Pfam" id="PF00557"/>
    </source>
</evidence>
<dbReference type="EMBL" id="ML996567">
    <property type="protein sequence ID" value="KAF2761451.1"/>
    <property type="molecule type" value="Genomic_DNA"/>
</dbReference>
<dbReference type="InterPro" id="IPR050659">
    <property type="entry name" value="Peptidase_M24B"/>
</dbReference>
<sequence length="234" mass="26613">MMTSAATTAEQERAAALRDAETKAIQMFEEISRTLIKPGQSEKAVSDKIHELGKERYGVRTHWHKRLIRSGPNTLLPFRDSPPDRIIEEDDILVIDLGPVFEAWEADFGRSYVLGNDPEKKKLANALDPMWHKIKAMYQQRPDMTGGELYEIAVSAAKEDGWEWNADIAGHIVGDFPHERIPNNKITHYITSGNTQSMASMDKKGHRLHWILEVHLRHPSGEFAGFFEQLLTVD</sequence>
<dbReference type="InterPro" id="IPR000994">
    <property type="entry name" value="Pept_M24"/>
</dbReference>
<dbReference type="AlphaFoldDB" id="A0A6A6WJF0"/>
<keyword evidence="3" id="KW-1185">Reference proteome</keyword>
<dbReference type="GO" id="GO:0004177">
    <property type="term" value="F:aminopeptidase activity"/>
    <property type="evidence" value="ECO:0007669"/>
    <property type="project" value="UniProtKB-KW"/>
</dbReference>
<dbReference type="OrthoDB" id="2818246at2759"/>
<keyword evidence="2" id="KW-0031">Aminopeptidase</keyword>
<dbReference type="Proteomes" id="UP000799437">
    <property type="component" value="Unassembled WGS sequence"/>
</dbReference>
<keyword evidence="2" id="KW-0378">Hydrolase</keyword>
<name>A0A6A6WJF0_9PEZI</name>
<proteinExistence type="predicted"/>
<dbReference type="RefSeq" id="XP_033603902.1">
    <property type="nucleotide sequence ID" value="XM_033743498.1"/>
</dbReference>
<feature type="domain" description="Peptidase M24" evidence="1">
    <location>
        <begin position="16"/>
        <end position="183"/>
    </location>
</feature>
<dbReference type="Gene3D" id="3.90.230.10">
    <property type="entry name" value="Creatinase/methionine aminopeptidase superfamily"/>
    <property type="match status" value="1"/>
</dbReference>
<organism evidence="2 3">
    <name type="scientific">Pseudovirgaria hyperparasitica</name>
    <dbReference type="NCBI Taxonomy" id="470096"/>
    <lineage>
        <taxon>Eukaryota</taxon>
        <taxon>Fungi</taxon>
        <taxon>Dikarya</taxon>
        <taxon>Ascomycota</taxon>
        <taxon>Pezizomycotina</taxon>
        <taxon>Dothideomycetes</taxon>
        <taxon>Dothideomycetes incertae sedis</taxon>
        <taxon>Acrospermales</taxon>
        <taxon>Acrospermaceae</taxon>
        <taxon>Pseudovirgaria</taxon>
    </lineage>
</organism>
<gene>
    <name evidence="2" type="ORF">EJ05DRAFT_473948</name>
</gene>
<evidence type="ECO:0000313" key="3">
    <source>
        <dbReference type="Proteomes" id="UP000799437"/>
    </source>
</evidence>